<dbReference type="PROSITE" id="PS00463">
    <property type="entry name" value="ZN2_CY6_FUNGAL_1"/>
    <property type="match status" value="1"/>
</dbReference>
<dbReference type="SMART" id="SM00066">
    <property type="entry name" value="GAL4"/>
    <property type="match status" value="1"/>
</dbReference>
<dbReference type="OrthoDB" id="4096397at2759"/>
<dbReference type="Pfam" id="PF04082">
    <property type="entry name" value="Fungal_trans"/>
    <property type="match status" value="1"/>
</dbReference>
<dbReference type="Gene3D" id="4.10.240.10">
    <property type="entry name" value="Zn(2)-C6 fungal-type DNA-binding domain"/>
    <property type="match status" value="1"/>
</dbReference>
<reference evidence="9" key="1">
    <citation type="journal article" date="2014" name="Genome Announc.">
        <title>Genome sequence of the yeast Cyberlindnera fabianii (Hansenula fabianii).</title>
        <authorList>
            <person name="Freel K.C."/>
            <person name="Sarilar V."/>
            <person name="Neuveglise C."/>
            <person name="Devillers H."/>
            <person name="Friedrich A."/>
            <person name="Schacherer J."/>
        </authorList>
    </citation>
    <scope>NUCLEOTIDE SEQUENCE</scope>
    <source>
        <strain evidence="9">YJS4271</strain>
    </source>
</reference>
<evidence type="ECO:0000256" key="1">
    <source>
        <dbReference type="ARBA" id="ARBA00022723"/>
    </source>
</evidence>
<accession>A0A061B3S7</accession>
<dbReference type="CDD" id="cd12148">
    <property type="entry name" value="fungal_TF_MHR"/>
    <property type="match status" value="1"/>
</dbReference>
<evidence type="ECO:0000313" key="10">
    <source>
        <dbReference type="EMBL" id="ONH66174.1"/>
    </source>
</evidence>
<evidence type="ECO:0000256" key="7">
    <source>
        <dbReference type="SAM" id="MobiDB-lite"/>
    </source>
</evidence>
<dbReference type="GO" id="GO:0006351">
    <property type="term" value="P:DNA-templated transcription"/>
    <property type="evidence" value="ECO:0007669"/>
    <property type="project" value="InterPro"/>
</dbReference>
<reference evidence="11" key="2">
    <citation type="journal article" date="2017" name="Genome Announc.">
        <title>Genome sequences of Cyberlindnera fabianii 65, Pichia kudriavzevii 129, and Saccharomyces cerevisiae 131 isolated from fermented masau fruits in Zimbabwe.</title>
        <authorList>
            <person name="van Rijswijck I.M.H."/>
            <person name="Derks M.F.L."/>
            <person name="Abee T."/>
            <person name="de Ridder D."/>
            <person name="Smid E.J."/>
        </authorList>
    </citation>
    <scope>NUCLEOTIDE SEQUENCE [LARGE SCALE GENOMIC DNA]</scope>
    <source>
        <strain evidence="11">65</strain>
    </source>
</reference>
<evidence type="ECO:0000256" key="2">
    <source>
        <dbReference type="ARBA" id="ARBA00022833"/>
    </source>
</evidence>
<dbReference type="STRING" id="36022.A0A061B3S7"/>
<name>A0A061B3S7_CYBFA</name>
<dbReference type="GO" id="GO:0045944">
    <property type="term" value="P:positive regulation of transcription by RNA polymerase II"/>
    <property type="evidence" value="ECO:0007669"/>
    <property type="project" value="TreeGrafter"/>
</dbReference>
<dbReference type="InterPro" id="IPR050675">
    <property type="entry name" value="OAF3"/>
</dbReference>
<dbReference type="SMART" id="SM00906">
    <property type="entry name" value="Fungal_trans"/>
    <property type="match status" value="1"/>
</dbReference>
<reference evidence="10" key="3">
    <citation type="submission" date="2017-01" db="EMBL/GenBank/DDBJ databases">
        <authorList>
            <person name="Mah S.A."/>
            <person name="Swanson W.J."/>
            <person name="Moy G.W."/>
            <person name="Vacquier V.D."/>
        </authorList>
    </citation>
    <scope>NUCLEOTIDE SEQUENCE [LARGE SCALE GENOMIC DNA]</scope>
    <source>
        <strain evidence="10">65</strain>
    </source>
</reference>
<dbReference type="VEuPathDB" id="FungiDB:BON22_3893"/>
<dbReference type="InterPro" id="IPR001138">
    <property type="entry name" value="Zn2Cys6_DnaBD"/>
</dbReference>
<keyword evidence="1" id="KW-0479">Metal-binding</keyword>
<feature type="compositionally biased region" description="Low complexity" evidence="7">
    <location>
        <begin position="73"/>
        <end position="86"/>
    </location>
</feature>
<dbReference type="SUPFAM" id="SSF57701">
    <property type="entry name" value="Zn2/Cys6 DNA-binding domain"/>
    <property type="match status" value="1"/>
</dbReference>
<keyword evidence="4" id="KW-0238">DNA-binding</keyword>
<evidence type="ECO:0000256" key="6">
    <source>
        <dbReference type="ARBA" id="ARBA00023242"/>
    </source>
</evidence>
<dbReference type="InterPro" id="IPR036864">
    <property type="entry name" value="Zn2-C6_fun-type_DNA-bd_sf"/>
</dbReference>
<dbReference type="GO" id="GO:0000978">
    <property type="term" value="F:RNA polymerase II cis-regulatory region sequence-specific DNA binding"/>
    <property type="evidence" value="ECO:0007669"/>
    <property type="project" value="TreeGrafter"/>
</dbReference>
<dbReference type="PANTHER" id="PTHR31069:SF12">
    <property type="entry name" value="TRANSCRIPTION FACTOR DOMAIN-CONTAINING PROTEIN"/>
    <property type="match status" value="1"/>
</dbReference>
<dbReference type="EMBL" id="LK052899">
    <property type="protein sequence ID" value="CDR44471.1"/>
    <property type="molecule type" value="Genomic_DNA"/>
</dbReference>
<dbReference type="AlphaFoldDB" id="A0A061B3S7"/>
<feature type="domain" description="Zn(2)-C6 fungal-type" evidence="8">
    <location>
        <begin position="14"/>
        <end position="45"/>
    </location>
</feature>
<dbReference type="EMBL" id="MPUK01000008">
    <property type="protein sequence ID" value="ONH66174.1"/>
    <property type="molecule type" value="Genomic_DNA"/>
</dbReference>
<keyword evidence="2" id="KW-0862">Zinc</keyword>
<dbReference type="GO" id="GO:0008270">
    <property type="term" value="F:zinc ion binding"/>
    <property type="evidence" value="ECO:0007669"/>
    <property type="project" value="InterPro"/>
</dbReference>
<evidence type="ECO:0000256" key="4">
    <source>
        <dbReference type="ARBA" id="ARBA00023125"/>
    </source>
</evidence>
<sequence length="823" mass="92413">MASVSKHVNRPTLVCLQCKQRKVRCNRQLPCSTCIRRGSENECTYGPGVDGVDGLGVFNAQAAGQHTPDSLDGQSTSTGSASAQSGVTPKQGRVKGYDYMGVNLYGSKEEVINFYDIQDHIYPDCKVSFHGPLAWSFIQRKDIALGFAFEYTSILETRKEIVSGISTQPIIETEQEFEDSSGDKREKQYNARKADVMNVHSLCEDNRPALRQRILSKLPKRRALRRFLDSFTTKVGPFMSYVDPATFTADIAKILGPLDAPYDDYPEFSFTGKDDLIYVGTLFIMLRLGFLALVAEGVNLNSPEQSHKPLSDECKELFSNSVDLSVIELAEECFKKFNLLVRPSIPLLQFAQMVRVYQKYAPEFGEGLDGGDSQLFTGVIIQMAISIGLHRDPDSIPALRQMPLSKKNLRRQLWYSLMFTDVVEAYSFGNPTNCQQQFYDTKVPKKIGKEGEGGVNTVYSHIYLLLSQLREVMLLALDVSGRTKVWELCQKLNGLEAFVAEEFGPLETFLVPTFDSKLMIERISSVKIALSFRIFFVGVYTHFFLHFTQVGNQELAFFYLRKLLSVELLYFLPNIFVIITRVQDLLGSSASLITTPNTLQVIHRTFLSLISLYVRLKFARYSWHRVLIEPNAEALEKIDAILRGLDTIFNVLLAALGKLVPRYYYAYKIVKSVKPCLSVIREDMFYASYYPGAVNLRNLPFDVENLGEILDIINLSLSKLHDNHKTQGDLLHLLKNGPPIQPCGLPLHPNEAGSMESSNGSDAFGNRAQTNAAVPKEANDPLDISNIDEFFARMLDNMQDIGENWSAADDVLSFEFFSGAGGR</sequence>
<dbReference type="PROSITE" id="PS50048">
    <property type="entry name" value="ZN2_CY6_FUNGAL_2"/>
    <property type="match status" value="1"/>
</dbReference>
<evidence type="ECO:0000259" key="8">
    <source>
        <dbReference type="PROSITE" id="PS50048"/>
    </source>
</evidence>
<dbReference type="PANTHER" id="PTHR31069">
    <property type="entry name" value="OLEATE-ACTIVATED TRANSCRIPTION FACTOR 1-RELATED"/>
    <property type="match status" value="1"/>
</dbReference>
<evidence type="ECO:0000313" key="11">
    <source>
        <dbReference type="Proteomes" id="UP000189513"/>
    </source>
</evidence>
<dbReference type="GO" id="GO:0000981">
    <property type="term" value="F:DNA-binding transcription factor activity, RNA polymerase II-specific"/>
    <property type="evidence" value="ECO:0007669"/>
    <property type="project" value="InterPro"/>
</dbReference>
<dbReference type="InterPro" id="IPR007219">
    <property type="entry name" value="XnlR_reg_dom"/>
</dbReference>
<keyword evidence="5" id="KW-0804">Transcription</keyword>
<proteinExistence type="predicted"/>
<dbReference type="Proteomes" id="UP000189513">
    <property type="component" value="Unassembled WGS sequence"/>
</dbReference>
<dbReference type="GO" id="GO:0005634">
    <property type="term" value="C:nucleus"/>
    <property type="evidence" value="ECO:0007669"/>
    <property type="project" value="TreeGrafter"/>
</dbReference>
<protein>
    <submittedName>
        <fullName evidence="9">CYFA0S14e03048g1_1</fullName>
    </submittedName>
    <submittedName>
        <fullName evidence="10">Multidrug resistance regulator 1</fullName>
    </submittedName>
</protein>
<organism evidence="9">
    <name type="scientific">Cyberlindnera fabianii</name>
    <name type="common">Yeast</name>
    <name type="synonym">Hansenula fabianii</name>
    <dbReference type="NCBI Taxonomy" id="36022"/>
    <lineage>
        <taxon>Eukaryota</taxon>
        <taxon>Fungi</taxon>
        <taxon>Dikarya</taxon>
        <taxon>Ascomycota</taxon>
        <taxon>Saccharomycotina</taxon>
        <taxon>Saccharomycetes</taxon>
        <taxon>Phaffomycetales</taxon>
        <taxon>Phaffomycetaceae</taxon>
        <taxon>Cyberlindnera</taxon>
    </lineage>
</organism>
<keyword evidence="11" id="KW-1185">Reference proteome</keyword>
<gene>
    <name evidence="10" type="ORF">BON22_3893</name>
    <name evidence="9" type="ORF">CYFA0S_14e03048g</name>
</gene>
<dbReference type="Pfam" id="PF00172">
    <property type="entry name" value="Zn_clus"/>
    <property type="match status" value="1"/>
</dbReference>
<keyword evidence="6" id="KW-0539">Nucleus</keyword>
<dbReference type="CDD" id="cd00067">
    <property type="entry name" value="GAL4"/>
    <property type="match status" value="1"/>
</dbReference>
<keyword evidence="3" id="KW-0805">Transcription regulation</keyword>
<evidence type="ECO:0000256" key="5">
    <source>
        <dbReference type="ARBA" id="ARBA00023163"/>
    </source>
</evidence>
<evidence type="ECO:0000256" key="3">
    <source>
        <dbReference type="ARBA" id="ARBA00023015"/>
    </source>
</evidence>
<feature type="region of interest" description="Disordered" evidence="7">
    <location>
        <begin position="65"/>
        <end position="89"/>
    </location>
</feature>
<evidence type="ECO:0000313" key="9">
    <source>
        <dbReference type="EMBL" id="CDR44471.1"/>
    </source>
</evidence>